<dbReference type="EMBL" id="JAWLIP010000007">
    <property type="protein sequence ID" value="MDV6227834.1"/>
    <property type="molecule type" value="Genomic_DNA"/>
</dbReference>
<name>A0ABU4ANL0_9HYPH</name>
<keyword evidence="1" id="KW-0238">DNA-binding</keyword>
<organism evidence="1 2">
    <name type="scientific">Nitratireductor aquimarinus</name>
    <dbReference type="NCBI Taxonomy" id="889300"/>
    <lineage>
        <taxon>Bacteria</taxon>
        <taxon>Pseudomonadati</taxon>
        <taxon>Pseudomonadota</taxon>
        <taxon>Alphaproteobacteria</taxon>
        <taxon>Hyphomicrobiales</taxon>
        <taxon>Phyllobacteriaceae</taxon>
        <taxon>Nitratireductor</taxon>
    </lineage>
</organism>
<protein>
    <submittedName>
        <fullName evidence="1">DNA-binding response regulator</fullName>
    </submittedName>
</protein>
<sequence>MLESEGYDVVVPRNLEEVERLRRTAACTIVDHEVLADMKVPLERLLGGAGPLVLLADTLDEMPQAGHIRTIEKPLLGSAVVNAVHDLLEQARHRDLRGAT</sequence>
<keyword evidence="2" id="KW-1185">Reference proteome</keyword>
<proteinExistence type="predicted"/>
<evidence type="ECO:0000313" key="2">
    <source>
        <dbReference type="Proteomes" id="UP001185659"/>
    </source>
</evidence>
<dbReference type="RefSeq" id="WP_222473822.1">
    <property type="nucleotide sequence ID" value="NZ_CP177239.1"/>
</dbReference>
<gene>
    <name evidence="1" type="ORF">R2G56_16180</name>
</gene>
<dbReference type="Proteomes" id="UP001185659">
    <property type="component" value="Unassembled WGS sequence"/>
</dbReference>
<accession>A0ABU4ANL0</accession>
<comment type="caution">
    <text evidence="1">The sequence shown here is derived from an EMBL/GenBank/DDBJ whole genome shotgun (WGS) entry which is preliminary data.</text>
</comment>
<reference evidence="1 2" key="1">
    <citation type="submission" date="2023-10" db="EMBL/GenBank/DDBJ databases">
        <authorList>
            <person name="Venkata Ramana C."/>
            <person name="Sasikala C."/>
            <person name="Dhurka M."/>
        </authorList>
    </citation>
    <scope>NUCLEOTIDE SEQUENCE [LARGE SCALE GENOMIC DNA]</scope>
    <source>
        <strain evidence="1 2">KCTC 32151</strain>
    </source>
</reference>
<evidence type="ECO:0000313" key="1">
    <source>
        <dbReference type="EMBL" id="MDV6227834.1"/>
    </source>
</evidence>
<dbReference type="GO" id="GO:0003677">
    <property type="term" value="F:DNA binding"/>
    <property type="evidence" value="ECO:0007669"/>
    <property type="project" value="UniProtKB-KW"/>
</dbReference>